<evidence type="ECO:0000313" key="5">
    <source>
        <dbReference type="Proteomes" id="UP001431902"/>
    </source>
</evidence>
<evidence type="ECO:0000256" key="1">
    <source>
        <dbReference type="ARBA" id="ARBA00022908"/>
    </source>
</evidence>
<dbReference type="Gene3D" id="1.10.443.10">
    <property type="entry name" value="Intergrase catalytic core"/>
    <property type="match status" value="1"/>
</dbReference>
<dbReference type="PANTHER" id="PTHR30349:SF64">
    <property type="entry name" value="PROPHAGE INTEGRASE INTD-RELATED"/>
    <property type="match status" value="1"/>
</dbReference>
<keyword evidence="2" id="KW-0233">DNA recombination</keyword>
<dbReference type="InterPro" id="IPR013762">
    <property type="entry name" value="Integrase-like_cat_sf"/>
</dbReference>
<evidence type="ECO:0000256" key="2">
    <source>
        <dbReference type="ARBA" id="ARBA00023172"/>
    </source>
</evidence>
<dbReference type="Pfam" id="PF00589">
    <property type="entry name" value="Phage_integrase"/>
    <property type="match status" value="1"/>
</dbReference>
<dbReference type="PROSITE" id="PS51898">
    <property type="entry name" value="TYR_RECOMBINASE"/>
    <property type="match status" value="1"/>
</dbReference>
<dbReference type="InterPro" id="IPR002104">
    <property type="entry name" value="Integrase_catalytic"/>
</dbReference>
<dbReference type="RefSeq" id="WP_283224753.1">
    <property type="nucleotide sequence ID" value="NZ_JASGBH010000007.1"/>
</dbReference>
<dbReference type="SUPFAM" id="SSF56349">
    <property type="entry name" value="DNA breaking-rejoining enzymes"/>
    <property type="match status" value="1"/>
</dbReference>
<name>A0ABT6X8A0_9BURK</name>
<proteinExistence type="predicted"/>
<feature type="domain" description="Tyr recombinase" evidence="3">
    <location>
        <begin position="12"/>
        <end position="203"/>
    </location>
</feature>
<dbReference type="Proteomes" id="UP001431902">
    <property type="component" value="Unassembled WGS sequence"/>
</dbReference>
<accession>A0ABT6X8A0</accession>
<sequence length="237" mass="26826">MITLLPLVGHQREPTPITWAEQRALLPKLPTHLANMALFTLNTGVRDDVVCSLKWEWEIKVPELGISVFEVPRQHVKGRKKSRVVICNSVAQSVVEAVRGQHEEFVFVYRRERVKNLSEAPAMPYRRIQTMNNTAWQTARKAVGLGDLHVHDLRHTVGMRLREAGVPESTIADILWHSTKTMTQHYSVGQIVELHQALEKVKDDAGRWNKSLAMLKREQAGEFAGATPPKVPQLKVA</sequence>
<keyword evidence="1" id="KW-0229">DNA integration</keyword>
<gene>
    <name evidence="4" type="ORF">QLQ16_10965</name>
</gene>
<dbReference type="InterPro" id="IPR050090">
    <property type="entry name" value="Tyrosine_recombinase_XerCD"/>
</dbReference>
<protein>
    <submittedName>
        <fullName evidence="4">Tyrosine-type recombinase/integrase</fullName>
    </submittedName>
</protein>
<dbReference type="PANTHER" id="PTHR30349">
    <property type="entry name" value="PHAGE INTEGRASE-RELATED"/>
    <property type="match status" value="1"/>
</dbReference>
<organism evidence="4 5">
    <name type="scientific">Limnohabitans lacus</name>
    <dbReference type="NCBI Taxonomy" id="3045173"/>
    <lineage>
        <taxon>Bacteria</taxon>
        <taxon>Pseudomonadati</taxon>
        <taxon>Pseudomonadota</taxon>
        <taxon>Betaproteobacteria</taxon>
        <taxon>Burkholderiales</taxon>
        <taxon>Comamonadaceae</taxon>
        <taxon>Limnohabitans</taxon>
    </lineage>
</organism>
<reference evidence="4" key="1">
    <citation type="submission" date="2023-05" db="EMBL/GenBank/DDBJ databases">
        <title>Limnohabitans sp. strain HM2-2 Genome sequencing and assembly.</title>
        <authorList>
            <person name="Jung Y."/>
        </authorList>
    </citation>
    <scope>NUCLEOTIDE SEQUENCE</scope>
    <source>
        <strain evidence="4">HM2-2</strain>
    </source>
</reference>
<dbReference type="EMBL" id="JASGBH010000007">
    <property type="protein sequence ID" value="MDI9234358.1"/>
    <property type="molecule type" value="Genomic_DNA"/>
</dbReference>
<dbReference type="InterPro" id="IPR011010">
    <property type="entry name" value="DNA_brk_join_enz"/>
</dbReference>
<evidence type="ECO:0000313" key="4">
    <source>
        <dbReference type="EMBL" id="MDI9234358.1"/>
    </source>
</evidence>
<comment type="caution">
    <text evidence="4">The sequence shown here is derived from an EMBL/GenBank/DDBJ whole genome shotgun (WGS) entry which is preliminary data.</text>
</comment>
<keyword evidence="5" id="KW-1185">Reference proteome</keyword>
<evidence type="ECO:0000259" key="3">
    <source>
        <dbReference type="PROSITE" id="PS51898"/>
    </source>
</evidence>